<organism evidence="2 3">
    <name type="scientific">Deinococcus rhizophilus</name>
    <dbReference type="NCBI Taxonomy" id="3049544"/>
    <lineage>
        <taxon>Bacteria</taxon>
        <taxon>Thermotogati</taxon>
        <taxon>Deinococcota</taxon>
        <taxon>Deinococci</taxon>
        <taxon>Deinococcales</taxon>
        <taxon>Deinococcaceae</taxon>
        <taxon>Deinococcus</taxon>
    </lineage>
</organism>
<dbReference type="EMBL" id="JASNGB010000014">
    <property type="protein sequence ID" value="MDL2343183.1"/>
    <property type="molecule type" value="Genomic_DNA"/>
</dbReference>
<dbReference type="Proteomes" id="UP001302059">
    <property type="component" value="Unassembled WGS sequence"/>
</dbReference>
<dbReference type="InterPro" id="IPR050789">
    <property type="entry name" value="Diverse_Enzym_Activities"/>
</dbReference>
<dbReference type="PANTHER" id="PTHR43283:SF7">
    <property type="entry name" value="BETA-LACTAMASE-RELATED DOMAIN-CONTAINING PROTEIN"/>
    <property type="match status" value="1"/>
</dbReference>
<dbReference type="RefSeq" id="WP_285521317.1">
    <property type="nucleotide sequence ID" value="NZ_JASNGB010000014.1"/>
</dbReference>
<gene>
    <name evidence="2" type="ORF">QOL99_03365</name>
</gene>
<dbReference type="Pfam" id="PF00144">
    <property type="entry name" value="Beta-lactamase"/>
    <property type="match status" value="1"/>
</dbReference>
<evidence type="ECO:0000313" key="2">
    <source>
        <dbReference type="EMBL" id="MDL2343183.1"/>
    </source>
</evidence>
<dbReference type="InterPro" id="IPR012338">
    <property type="entry name" value="Beta-lactam/transpept-like"/>
</dbReference>
<dbReference type="Gene3D" id="3.40.710.10">
    <property type="entry name" value="DD-peptidase/beta-lactamase superfamily"/>
    <property type="match status" value="1"/>
</dbReference>
<dbReference type="GO" id="GO:0016787">
    <property type="term" value="F:hydrolase activity"/>
    <property type="evidence" value="ECO:0007669"/>
    <property type="project" value="UniProtKB-KW"/>
</dbReference>
<name>A0ABT7JDP8_9DEIO</name>
<dbReference type="PANTHER" id="PTHR43283">
    <property type="entry name" value="BETA-LACTAMASE-RELATED"/>
    <property type="match status" value="1"/>
</dbReference>
<comment type="caution">
    <text evidence="2">The sequence shown here is derived from an EMBL/GenBank/DDBJ whole genome shotgun (WGS) entry which is preliminary data.</text>
</comment>
<dbReference type="InterPro" id="IPR001466">
    <property type="entry name" value="Beta-lactam-related"/>
</dbReference>
<keyword evidence="3" id="KW-1185">Reference proteome</keyword>
<sequence>MPTAQLDALVDEARATHSSALVVMQGGEVLVDEVLDGRGDRPIETMSVTKAVLSLVVGRAVTLGHLPGADVPVCEFFPEWRQGRKRDVMLRHLMTHTSGLQNVPMAPAEIYPSPDFVQLALCAELEHAPGSVFAYNNKAVNLICGLLERATGQKADDFARAELFGPLGIEEWEWVRDPAGNPHGLAGLRLHARDLARLGQVALDGGNGLITREWLEESTRPATPAEPSIGLLWWMLPAWTRYSIGEGQIESLRRVGGTAEQVAALEDCRCQGVERDRVLHLIRQVDLRPQEFPRDAQWLGSEQGPNVGFRHDGYRGQNLAVHREARLVAVRLIAWDHPQVEAPQSAFPTFPDRILTLAPA</sequence>
<feature type="domain" description="Beta-lactamase-related" evidence="1">
    <location>
        <begin position="6"/>
        <end position="342"/>
    </location>
</feature>
<evidence type="ECO:0000259" key="1">
    <source>
        <dbReference type="Pfam" id="PF00144"/>
    </source>
</evidence>
<reference evidence="2 3" key="1">
    <citation type="submission" date="2023-05" db="EMBL/GenBank/DDBJ databases">
        <authorList>
            <person name="Gao F."/>
        </authorList>
    </citation>
    <scope>NUCLEOTIDE SEQUENCE [LARGE SCALE GENOMIC DNA]</scope>
    <source>
        <strain evidence="2 3">MIMF12</strain>
    </source>
</reference>
<accession>A0ABT7JDP8</accession>
<proteinExistence type="predicted"/>
<dbReference type="EC" id="3.1.1.103" evidence="2"/>
<protein>
    <submittedName>
        <fullName evidence="2">Serine hydrolase domain-containing protein</fullName>
        <ecNumber evidence="2">3.1.1.103</ecNumber>
    </submittedName>
</protein>
<dbReference type="SUPFAM" id="SSF56601">
    <property type="entry name" value="beta-lactamase/transpeptidase-like"/>
    <property type="match status" value="1"/>
</dbReference>
<evidence type="ECO:0000313" key="3">
    <source>
        <dbReference type="Proteomes" id="UP001302059"/>
    </source>
</evidence>
<keyword evidence="2" id="KW-0378">Hydrolase</keyword>